<keyword evidence="2 5" id="KW-0812">Transmembrane</keyword>
<keyword evidence="4 5" id="KW-0472">Membrane</keyword>
<proteinExistence type="predicted"/>
<feature type="transmembrane region" description="Helical" evidence="5">
    <location>
        <begin position="39"/>
        <end position="58"/>
    </location>
</feature>
<feature type="transmembrane region" description="Helical" evidence="5">
    <location>
        <begin position="104"/>
        <end position="123"/>
    </location>
</feature>
<evidence type="ECO:0000259" key="6">
    <source>
        <dbReference type="Pfam" id="PF07291"/>
    </source>
</evidence>
<feature type="domain" description="Methylamine utilisation protein MauE" evidence="6">
    <location>
        <begin position="38"/>
        <end position="163"/>
    </location>
</feature>
<evidence type="ECO:0000256" key="3">
    <source>
        <dbReference type="ARBA" id="ARBA00022989"/>
    </source>
</evidence>
<dbReference type="Pfam" id="PF07291">
    <property type="entry name" value="MauE"/>
    <property type="match status" value="1"/>
</dbReference>
<dbReference type="GO" id="GO:0030416">
    <property type="term" value="P:methylamine metabolic process"/>
    <property type="evidence" value="ECO:0007669"/>
    <property type="project" value="InterPro"/>
</dbReference>
<keyword evidence="3 5" id="KW-1133">Transmembrane helix</keyword>
<evidence type="ECO:0000313" key="8">
    <source>
        <dbReference type="Proteomes" id="UP000754563"/>
    </source>
</evidence>
<organism evidence="7 8">
    <name type="scientific">Candidatus Dojkabacteria bacterium</name>
    <dbReference type="NCBI Taxonomy" id="2099670"/>
    <lineage>
        <taxon>Bacteria</taxon>
        <taxon>Candidatus Dojkabacteria</taxon>
    </lineage>
</organism>
<dbReference type="Proteomes" id="UP000754563">
    <property type="component" value="Unassembled WGS sequence"/>
</dbReference>
<protein>
    <recommendedName>
        <fullName evidence="6">Methylamine utilisation protein MauE domain-containing protein</fullName>
    </recommendedName>
</protein>
<dbReference type="GO" id="GO:0016020">
    <property type="term" value="C:membrane"/>
    <property type="evidence" value="ECO:0007669"/>
    <property type="project" value="UniProtKB-SubCell"/>
</dbReference>
<accession>A0A955L8N3</accession>
<evidence type="ECO:0000313" key="7">
    <source>
        <dbReference type="EMBL" id="MCA9385680.1"/>
    </source>
</evidence>
<reference evidence="7" key="2">
    <citation type="journal article" date="2021" name="Microbiome">
        <title>Successional dynamics and alternative stable states in a saline activated sludge microbial community over 9 years.</title>
        <authorList>
            <person name="Wang Y."/>
            <person name="Ye J."/>
            <person name="Ju F."/>
            <person name="Liu L."/>
            <person name="Boyd J.A."/>
            <person name="Deng Y."/>
            <person name="Parks D.H."/>
            <person name="Jiang X."/>
            <person name="Yin X."/>
            <person name="Woodcroft B.J."/>
            <person name="Tyson G.W."/>
            <person name="Hugenholtz P."/>
            <person name="Polz M.F."/>
            <person name="Zhang T."/>
        </authorList>
    </citation>
    <scope>NUCLEOTIDE SEQUENCE</scope>
    <source>
        <strain evidence="7">HKST-UBA11</strain>
    </source>
</reference>
<evidence type="ECO:0000256" key="2">
    <source>
        <dbReference type="ARBA" id="ARBA00022692"/>
    </source>
</evidence>
<evidence type="ECO:0000256" key="4">
    <source>
        <dbReference type="ARBA" id="ARBA00023136"/>
    </source>
</evidence>
<sequence length="167" mass="18952">MDHNYSDKKGEYKKFYSIIIAIVLTSGLMTILHDGGITYFMRMTIGVFFLVFSLFKIFNLKNFVPAYQQYDILAKRSIIYAYVYPFIELLLAFGYLMIGFGIGLHLTTAILMVISSIGIFKAMKEPDHTIMCACLGTFIKLPVTKITLVEDLAMSTMALLMIIIEII</sequence>
<evidence type="ECO:0000256" key="1">
    <source>
        <dbReference type="ARBA" id="ARBA00004141"/>
    </source>
</evidence>
<dbReference type="EMBL" id="JAGQLH010000036">
    <property type="protein sequence ID" value="MCA9385680.1"/>
    <property type="molecule type" value="Genomic_DNA"/>
</dbReference>
<feature type="transmembrane region" description="Helical" evidence="5">
    <location>
        <begin position="79"/>
        <end position="98"/>
    </location>
</feature>
<comment type="subcellular location">
    <subcellularLocation>
        <location evidence="1">Membrane</location>
        <topology evidence="1">Multi-pass membrane protein</topology>
    </subcellularLocation>
</comment>
<feature type="transmembrane region" description="Helical" evidence="5">
    <location>
        <begin position="15"/>
        <end position="33"/>
    </location>
</feature>
<gene>
    <name evidence="7" type="ORF">KC717_03455</name>
</gene>
<evidence type="ECO:0000256" key="5">
    <source>
        <dbReference type="SAM" id="Phobius"/>
    </source>
</evidence>
<dbReference type="AlphaFoldDB" id="A0A955L8N3"/>
<reference evidence="7" key="1">
    <citation type="submission" date="2020-04" db="EMBL/GenBank/DDBJ databases">
        <authorList>
            <person name="Zhang T."/>
        </authorList>
    </citation>
    <scope>NUCLEOTIDE SEQUENCE</scope>
    <source>
        <strain evidence="7">HKST-UBA11</strain>
    </source>
</reference>
<comment type="caution">
    <text evidence="7">The sequence shown here is derived from an EMBL/GenBank/DDBJ whole genome shotgun (WGS) entry which is preliminary data.</text>
</comment>
<dbReference type="InterPro" id="IPR009908">
    <property type="entry name" value="Methylamine_util_MauE"/>
</dbReference>
<name>A0A955L8N3_9BACT</name>